<dbReference type="GO" id="GO:0016614">
    <property type="term" value="F:oxidoreductase activity, acting on CH-OH group of donors"/>
    <property type="evidence" value="ECO:0007669"/>
    <property type="project" value="InterPro"/>
</dbReference>
<dbReference type="RefSeq" id="XP_033662896.1">
    <property type="nucleotide sequence ID" value="XM_033818321.1"/>
</dbReference>
<feature type="domain" description="Glucose-methanol-choline oxidoreductase N-terminal" evidence="6">
    <location>
        <begin position="264"/>
        <end position="278"/>
    </location>
</feature>
<dbReference type="PROSITE" id="PS00624">
    <property type="entry name" value="GMC_OXRED_2"/>
    <property type="match status" value="1"/>
</dbReference>
<keyword evidence="3 4" id="KW-0274">FAD</keyword>
<dbReference type="PROSITE" id="PS00623">
    <property type="entry name" value="GMC_OXRED_1"/>
    <property type="match status" value="1"/>
</dbReference>
<comment type="cofactor">
    <cofactor evidence="3">
        <name>FAD</name>
        <dbReference type="ChEBI" id="CHEBI:57692"/>
    </cofactor>
</comment>
<feature type="active site" description="Proton donor" evidence="2">
    <location>
        <position position="497"/>
    </location>
</feature>
<evidence type="ECO:0000256" key="4">
    <source>
        <dbReference type="RuleBase" id="RU003968"/>
    </source>
</evidence>
<dbReference type="AlphaFoldDB" id="A0A6A6C4C5"/>
<evidence type="ECO:0000259" key="5">
    <source>
        <dbReference type="PROSITE" id="PS00623"/>
    </source>
</evidence>
<dbReference type="PIRSF" id="PIRSF000137">
    <property type="entry name" value="Alcohol_oxidase"/>
    <property type="match status" value="1"/>
</dbReference>
<dbReference type="Proteomes" id="UP000799537">
    <property type="component" value="Unassembled WGS sequence"/>
</dbReference>
<feature type="active site" description="Proton acceptor" evidence="2">
    <location>
        <position position="541"/>
    </location>
</feature>
<dbReference type="InterPro" id="IPR000172">
    <property type="entry name" value="GMC_OxRdtase_N"/>
</dbReference>
<organism evidence="7 8">
    <name type="scientific">Zasmidium cellare ATCC 36951</name>
    <dbReference type="NCBI Taxonomy" id="1080233"/>
    <lineage>
        <taxon>Eukaryota</taxon>
        <taxon>Fungi</taxon>
        <taxon>Dikarya</taxon>
        <taxon>Ascomycota</taxon>
        <taxon>Pezizomycotina</taxon>
        <taxon>Dothideomycetes</taxon>
        <taxon>Dothideomycetidae</taxon>
        <taxon>Mycosphaerellales</taxon>
        <taxon>Mycosphaerellaceae</taxon>
        <taxon>Zasmidium</taxon>
    </lineage>
</organism>
<comment type="similarity">
    <text evidence="1 4">Belongs to the GMC oxidoreductase family.</text>
</comment>
<dbReference type="OrthoDB" id="269227at2759"/>
<keyword evidence="8" id="KW-1185">Reference proteome</keyword>
<dbReference type="SUPFAM" id="SSF54373">
    <property type="entry name" value="FAD-linked reductases, C-terminal domain"/>
    <property type="match status" value="1"/>
</dbReference>
<dbReference type="PANTHER" id="PTHR11552">
    <property type="entry name" value="GLUCOSE-METHANOL-CHOLINE GMC OXIDOREDUCTASE"/>
    <property type="match status" value="1"/>
</dbReference>
<dbReference type="InterPro" id="IPR007867">
    <property type="entry name" value="GMC_OxRtase_C"/>
</dbReference>
<dbReference type="GeneID" id="54571593"/>
<dbReference type="InterPro" id="IPR012132">
    <property type="entry name" value="GMC_OxRdtase"/>
</dbReference>
<feature type="binding site" evidence="3">
    <location>
        <begin position="496"/>
        <end position="497"/>
    </location>
    <ligand>
        <name>FAD</name>
        <dbReference type="ChEBI" id="CHEBI:57692"/>
    </ligand>
</feature>
<dbReference type="GO" id="GO:0050660">
    <property type="term" value="F:flavin adenine dinucleotide binding"/>
    <property type="evidence" value="ECO:0007669"/>
    <property type="project" value="InterPro"/>
</dbReference>
<feature type="binding site" evidence="3">
    <location>
        <position position="233"/>
    </location>
    <ligand>
        <name>FAD</name>
        <dbReference type="ChEBI" id="CHEBI:57692"/>
    </ligand>
</feature>
<dbReference type="Pfam" id="PF05199">
    <property type="entry name" value="GMC_oxred_C"/>
    <property type="match status" value="1"/>
</dbReference>
<evidence type="ECO:0000256" key="2">
    <source>
        <dbReference type="PIRSR" id="PIRSR000137-1"/>
    </source>
</evidence>
<dbReference type="Gene3D" id="3.50.50.60">
    <property type="entry name" value="FAD/NAD(P)-binding domain"/>
    <property type="match status" value="1"/>
</dbReference>
<dbReference type="Pfam" id="PF00732">
    <property type="entry name" value="GMC_oxred_N"/>
    <property type="match status" value="1"/>
</dbReference>
<dbReference type="PANTHER" id="PTHR11552:SF134">
    <property type="entry name" value="GLUCOSE-METHANOL-CHOLINE OXIDOREDUCTASE N-TERMINAL DOMAIN-CONTAINING PROTEIN"/>
    <property type="match status" value="1"/>
</dbReference>
<gene>
    <name evidence="7" type="ORF">M409DRAFT_69498</name>
</gene>
<dbReference type="EMBL" id="ML993616">
    <property type="protein sequence ID" value="KAF2162007.1"/>
    <property type="molecule type" value="Genomic_DNA"/>
</dbReference>
<reference evidence="7" key="1">
    <citation type="journal article" date="2020" name="Stud. Mycol.">
        <title>101 Dothideomycetes genomes: a test case for predicting lifestyles and emergence of pathogens.</title>
        <authorList>
            <person name="Haridas S."/>
            <person name="Albert R."/>
            <person name="Binder M."/>
            <person name="Bloem J."/>
            <person name="Labutti K."/>
            <person name="Salamov A."/>
            <person name="Andreopoulos B."/>
            <person name="Baker S."/>
            <person name="Barry K."/>
            <person name="Bills G."/>
            <person name="Bluhm B."/>
            <person name="Cannon C."/>
            <person name="Castanera R."/>
            <person name="Culley D."/>
            <person name="Daum C."/>
            <person name="Ezra D."/>
            <person name="Gonzalez J."/>
            <person name="Henrissat B."/>
            <person name="Kuo A."/>
            <person name="Liang C."/>
            <person name="Lipzen A."/>
            <person name="Lutzoni F."/>
            <person name="Magnuson J."/>
            <person name="Mondo S."/>
            <person name="Nolan M."/>
            <person name="Ohm R."/>
            <person name="Pangilinan J."/>
            <person name="Park H.-J."/>
            <person name="Ramirez L."/>
            <person name="Alfaro M."/>
            <person name="Sun H."/>
            <person name="Tritt A."/>
            <person name="Yoshinaga Y."/>
            <person name="Zwiers L.-H."/>
            <person name="Turgeon B."/>
            <person name="Goodwin S."/>
            <person name="Spatafora J."/>
            <person name="Crous P."/>
            <person name="Grigoriev I."/>
        </authorList>
    </citation>
    <scope>NUCLEOTIDE SEQUENCE</scope>
    <source>
        <strain evidence="7">ATCC 36951</strain>
    </source>
</reference>
<dbReference type="SUPFAM" id="SSF51905">
    <property type="entry name" value="FAD/NAD(P)-binding domain"/>
    <property type="match status" value="1"/>
</dbReference>
<feature type="domain" description="Glucose-methanol-choline oxidoreductase N-terminal" evidence="5">
    <location>
        <begin position="86"/>
        <end position="109"/>
    </location>
</feature>
<dbReference type="Gene3D" id="3.30.560.10">
    <property type="entry name" value="Glucose Oxidase, domain 3"/>
    <property type="match status" value="1"/>
</dbReference>
<evidence type="ECO:0000259" key="6">
    <source>
        <dbReference type="PROSITE" id="PS00624"/>
    </source>
</evidence>
<evidence type="ECO:0000256" key="3">
    <source>
        <dbReference type="PIRSR" id="PIRSR000137-2"/>
    </source>
</evidence>
<accession>A0A6A6C4C5</accession>
<evidence type="ECO:0000256" key="1">
    <source>
        <dbReference type="ARBA" id="ARBA00010790"/>
    </source>
</evidence>
<proteinExistence type="inferred from homology"/>
<sequence>MGDSFDFIIVGAGPAGTVLATRLAKSPAAPSVLLLEAGGANNDPSLDQRLISNRMTTASTKPDLNWGYKTVPQSHLANRVIDYSRGKGLGGSTLINFGFWTVPPSADYDRWAKVVGDDAFSWKQMQQRLRKLERYHSKVEGPVERYCYPSPQDHGSDGELDVEVPKVIEPEVLSFFAEIEKAGSPINRDLNSGDPIGIGLMVSSSHRGLRTTAQAAFLEHTPSNLVVRADSAVDRIVLQDKTAVGVEVDGKIFRASKEVILCAGALDTPKLLMLSGIGDKDELKKHDIPVVQDLPGVGQNLQDHTWVPWAYQRKAPPSQSYDAWHNDEAAAAARRQIEEDGTGPFAVNGQGYVLGFLKDETTLKSDEFKALPAAVQRHLEEPTVPTFETAFALMSPMPGMDPTKSYLMTAVLLQNNQSVGSVRLASSNAKDAPICDPALLSHPFDRTCFINAVKAAVSIPGNPTLSDDIDFPLNAPSFASDEEIWSFLQQNAGATWHMSCTVKMGQEDDESACVDTHFRLRGIENLRVADMSVTPFLPGAHPTLTAYLIGETAAEKMIAEYGLNTQSKA</sequence>
<evidence type="ECO:0000313" key="8">
    <source>
        <dbReference type="Proteomes" id="UP000799537"/>
    </source>
</evidence>
<evidence type="ECO:0000313" key="7">
    <source>
        <dbReference type="EMBL" id="KAF2162007.1"/>
    </source>
</evidence>
<name>A0A6A6C4C5_ZASCE</name>
<protein>
    <submittedName>
        <fullName evidence="7">GMC oxidoreductase</fullName>
    </submittedName>
</protein>
<keyword evidence="4" id="KW-0285">Flavoprotein</keyword>
<dbReference type="InterPro" id="IPR036188">
    <property type="entry name" value="FAD/NAD-bd_sf"/>
</dbReference>